<evidence type="ECO:0000256" key="1">
    <source>
        <dbReference type="SAM" id="Phobius"/>
    </source>
</evidence>
<comment type="caution">
    <text evidence="3">The sequence shown here is derived from an EMBL/GenBank/DDBJ whole genome shotgun (WGS) entry which is preliminary data.</text>
</comment>
<feature type="transmembrane region" description="Helical" evidence="1">
    <location>
        <begin position="41"/>
        <end position="65"/>
    </location>
</feature>
<protein>
    <submittedName>
        <fullName evidence="3">Uncharacterized protein</fullName>
    </submittedName>
</protein>
<reference evidence="3" key="2">
    <citation type="submission" date="2019-07" db="EMBL/GenBank/DDBJ databases">
        <authorList>
            <person name="Yang Y."/>
            <person name="Bocs S."/>
            <person name="Baudouin L."/>
        </authorList>
    </citation>
    <scope>NUCLEOTIDE SEQUENCE</scope>
    <source>
        <tissue evidence="3">Spear leaf of Hainan Tall coconut</tissue>
    </source>
</reference>
<feature type="signal peptide" evidence="2">
    <location>
        <begin position="1"/>
        <end position="25"/>
    </location>
</feature>
<sequence>MEALMKLSLKVPLLVLLLVLVVVSAQDLDTAPSPAPVMENGSVAASPGLFAVVLAYLVSFVALFAH</sequence>
<accession>A0A8K0IAI9</accession>
<evidence type="ECO:0000256" key="2">
    <source>
        <dbReference type="SAM" id="SignalP"/>
    </source>
</evidence>
<organism evidence="3 4">
    <name type="scientific">Cocos nucifera</name>
    <name type="common">Coconut palm</name>
    <dbReference type="NCBI Taxonomy" id="13894"/>
    <lineage>
        <taxon>Eukaryota</taxon>
        <taxon>Viridiplantae</taxon>
        <taxon>Streptophyta</taxon>
        <taxon>Embryophyta</taxon>
        <taxon>Tracheophyta</taxon>
        <taxon>Spermatophyta</taxon>
        <taxon>Magnoliopsida</taxon>
        <taxon>Liliopsida</taxon>
        <taxon>Arecaceae</taxon>
        <taxon>Arecoideae</taxon>
        <taxon>Cocoseae</taxon>
        <taxon>Attaleinae</taxon>
        <taxon>Cocos</taxon>
    </lineage>
</organism>
<keyword evidence="2" id="KW-0732">Signal</keyword>
<keyword evidence="1" id="KW-0472">Membrane</keyword>
<dbReference type="AlphaFoldDB" id="A0A8K0IAI9"/>
<dbReference type="Proteomes" id="UP000797356">
    <property type="component" value="Chromosome 6"/>
</dbReference>
<keyword evidence="4" id="KW-1185">Reference proteome</keyword>
<feature type="chain" id="PRO_5035438296" evidence="2">
    <location>
        <begin position="26"/>
        <end position="66"/>
    </location>
</feature>
<proteinExistence type="predicted"/>
<evidence type="ECO:0000313" key="4">
    <source>
        <dbReference type="Proteomes" id="UP000797356"/>
    </source>
</evidence>
<keyword evidence="1" id="KW-0812">Transmembrane</keyword>
<name>A0A8K0IAI9_COCNU</name>
<keyword evidence="1" id="KW-1133">Transmembrane helix</keyword>
<reference evidence="3" key="1">
    <citation type="journal article" date="2017" name="Gigascience">
        <title>The genome draft of coconut (Cocos nucifera).</title>
        <authorList>
            <person name="Xiao Y."/>
            <person name="Xu P."/>
            <person name="Fan H."/>
            <person name="Baudouin L."/>
            <person name="Xia W."/>
            <person name="Bocs S."/>
            <person name="Xu J."/>
            <person name="Li Q."/>
            <person name="Guo A."/>
            <person name="Zhou L."/>
            <person name="Li J."/>
            <person name="Wu Y."/>
            <person name="Ma Z."/>
            <person name="Armero A."/>
            <person name="Issali A.E."/>
            <person name="Liu N."/>
            <person name="Peng M."/>
            <person name="Yang Y."/>
        </authorList>
    </citation>
    <scope>NUCLEOTIDE SEQUENCE</scope>
    <source>
        <tissue evidence="3">Spear leaf of Hainan Tall coconut</tissue>
    </source>
</reference>
<dbReference type="EMBL" id="CM017877">
    <property type="protein sequence ID" value="KAG1346759.1"/>
    <property type="molecule type" value="Genomic_DNA"/>
</dbReference>
<evidence type="ECO:0000313" key="3">
    <source>
        <dbReference type="EMBL" id="KAG1346759.1"/>
    </source>
</evidence>
<gene>
    <name evidence="3" type="ORF">COCNU_06G005880</name>
</gene>